<evidence type="ECO:0000313" key="3">
    <source>
        <dbReference type="Proteomes" id="UP001162131"/>
    </source>
</evidence>
<keyword evidence="1" id="KW-0812">Transmembrane</keyword>
<keyword evidence="1" id="KW-1133">Transmembrane helix</keyword>
<evidence type="ECO:0000313" key="2">
    <source>
        <dbReference type="EMBL" id="CAG9321690.1"/>
    </source>
</evidence>
<gene>
    <name evidence="2" type="ORF">BSTOLATCC_MIC29604</name>
</gene>
<keyword evidence="3" id="KW-1185">Reference proteome</keyword>
<organism evidence="2 3">
    <name type="scientific">Blepharisma stoltei</name>
    <dbReference type="NCBI Taxonomy" id="1481888"/>
    <lineage>
        <taxon>Eukaryota</taxon>
        <taxon>Sar</taxon>
        <taxon>Alveolata</taxon>
        <taxon>Ciliophora</taxon>
        <taxon>Postciliodesmatophora</taxon>
        <taxon>Heterotrichea</taxon>
        <taxon>Heterotrichida</taxon>
        <taxon>Blepharismidae</taxon>
        <taxon>Blepharisma</taxon>
    </lineage>
</organism>
<accession>A0AAU9J933</accession>
<feature type="transmembrane region" description="Helical" evidence="1">
    <location>
        <begin position="162"/>
        <end position="183"/>
    </location>
</feature>
<dbReference type="AlphaFoldDB" id="A0AAU9J933"/>
<name>A0AAU9J933_9CILI</name>
<proteinExistence type="predicted"/>
<dbReference type="EMBL" id="CAJZBQ010000029">
    <property type="protein sequence ID" value="CAG9321690.1"/>
    <property type="molecule type" value="Genomic_DNA"/>
</dbReference>
<sequence length="196" mass="22957">MKNAYNFNENWKYISKYEFGFNYSHIYLSSAVIKENQLFLRFWNFKNTYSGISSENFSIGRRMLLDGYSKAVISVPWEENGKKIDFKNKSQTGMPLIDQDSSYKDDFQGDQVLKPCELATFPAKRLRKHIWGFERENKDPFFLQNSEEGLIRENESDENSNIFVLIIISLIFLGAATIIYMKLKAKAHKNKNKDSK</sequence>
<protein>
    <submittedName>
        <fullName evidence="2">Uncharacterized protein</fullName>
    </submittedName>
</protein>
<evidence type="ECO:0000256" key="1">
    <source>
        <dbReference type="SAM" id="Phobius"/>
    </source>
</evidence>
<dbReference type="Proteomes" id="UP001162131">
    <property type="component" value="Unassembled WGS sequence"/>
</dbReference>
<comment type="caution">
    <text evidence="2">The sequence shown here is derived from an EMBL/GenBank/DDBJ whole genome shotgun (WGS) entry which is preliminary data.</text>
</comment>
<reference evidence="2" key="1">
    <citation type="submission" date="2021-09" db="EMBL/GenBank/DDBJ databases">
        <authorList>
            <consortium name="AG Swart"/>
            <person name="Singh M."/>
            <person name="Singh A."/>
            <person name="Seah K."/>
            <person name="Emmerich C."/>
        </authorList>
    </citation>
    <scope>NUCLEOTIDE SEQUENCE</scope>
    <source>
        <strain evidence="2">ATCC30299</strain>
    </source>
</reference>
<keyword evidence="1" id="KW-0472">Membrane</keyword>